<dbReference type="InParanoid" id="A0A1X7VJS3"/>
<sequence length="36" mass="3885">VGVSPRSVVRGSFRREPSSHVVVVPVRVLNAFNGSH</sequence>
<accession>A0A1X7VJS3</accession>
<dbReference type="AlphaFoldDB" id="A0A1X7VJS3"/>
<dbReference type="EnsemblMetazoa" id="Aqu2.1.40606_001">
    <property type="protein sequence ID" value="Aqu2.1.40606_001"/>
    <property type="gene ID" value="Aqu2.1.40606"/>
</dbReference>
<organism evidence="1">
    <name type="scientific">Amphimedon queenslandica</name>
    <name type="common">Sponge</name>
    <dbReference type="NCBI Taxonomy" id="400682"/>
    <lineage>
        <taxon>Eukaryota</taxon>
        <taxon>Metazoa</taxon>
        <taxon>Porifera</taxon>
        <taxon>Demospongiae</taxon>
        <taxon>Heteroscleromorpha</taxon>
        <taxon>Haplosclerida</taxon>
        <taxon>Niphatidae</taxon>
        <taxon>Amphimedon</taxon>
    </lineage>
</organism>
<name>A0A1X7VJS3_AMPQE</name>
<protein>
    <submittedName>
        <fullName evidence="1">Uncharacterized protein</fullName>
    </submittedName>
</protein>
<reference evidence="1" key="1">
    <citation type="submission" date="2017-05" db="UniProtKB">
        <authorList>
            <consortium name="EnsemblMetazoa"/>
        </authorList>
    </citation>
    <scope>IDENTIFICATION</scope>
</reference>
<proteinExistence type="predicted"/>
<evidence type="ECO:0000313" key="1">
    <source>
        <dbReference type="EnsemblMetazoa" id="Aqu2.1.40606_001"/>
    </source>
</evidence>